<protein>
    <submittedName>
        <fullName evidence="1">Uncharacterized protein</fullName>
    </submittedName>
</protein>
<accession>A0A561ENR8</accession>
<keyword evidence="2" id="KW-1185">Reference proteome</keyword>
<reference evidence="1 2" key="1">
    <citation type="submission" date="2019-06" db="EMBL/GenBank/DDBJ databases">
        <title>Sequencing the genomes of 1000 actinobacteria strains.</title>
        <authorList>
            <person name="Klenk H.-P."/>
        </authorList>
    </citation>
    <scope>NUCLEOTIDE SEQUENCE [LARGE SCALE GENOMIC DNA]</scope>
    <source>
        <strain evidence="1 2">DSM 41649</strain>
    </source>
</reference>
<evidence type="ECO:0000313" key="2">
    <source>
        <dbReference type="Proteomes" id="UP000318416"/>
    </source>
</evidence>
<organism evidence="1 2">
    <name type="scientific">Kitasatospora atroaurantiaca</name>
    <dbReference type="NCBI Taxonomy" id="285545"/>
    <lineage>
        <taxon>Bacteria</taxon>
        <taxon>Bacillati</taxon>
        <taxon>Actinomycetota</taxon>
        <taxon>Actinomycetes</taxon>
        <taxon>Kitasatosporales</taxon>
        <taxon>Streptomycetaceae</taxon>
        <taxon>Kitasatospora</taxon>
    </lineage>
</organism>
<evidence type="ECO:0000313" key="1">
    <source>
        <dbReference type="EMBL" id="TWE17199.1"/>
    </source>
</evidence>
<name>A0A561ENR8_9ACTN</name>
<dbReference type="OrthoDB" id="4115736at2"/>
<sequence length="433" mass="45693">MSPAARRVTALLAKADSLDADLRHWLDLSEADADLPEHHSQIRAVTAALAPHLERLRVQAEEHPEAWADTEQRLAALYQLWGFVRDKLTLRTLPTTRRFLALADDFAWACYAPAHDAAQGARPALGLPPLPAEPPLVFLAADAVPFTRTRGRTLSAAPDAPLPGESLATALGLLPVPLVGVPWFQLGHLPEVLVVAHEVGHCVLEELGLGPALRALVAAEYPVQPAAWWLDRFHEAFADLYGTLAAGPAYAQVLADFVSVRPEAPEAPGYPPAAVRLALAADALTVLGLPGEADRVRARWGTEFRAFGEAPDVRRFAETVLTTPLAELGGSRLADLFPVARSDSAARSAAAALLDGGALLPASATPHNLLQAAALAFVADPGGYRTAKPAITERVQALADTHRVRGLRGPAGAPGAPGGTPDEALWKLLGGQA</sequence>
<proteinExistence type="predicted"/>
<dbReference type="EMBL" id="VIVR01000001">
    <property type="protein sequence ID" value="TWE17199.1"/>
    <property type="molecule type" value="Genomic_DNA"/>
</dbReference>
<gene>
    <name evidence="1" type="ORF">FB465_2207</name>
</gene>
<comment type="caution">
    <text evidence="1">The sequence shown here is derived from an EMBL/GenBank/DDBJ whole genome shotgun (WGS) entry which is preliminary data.</text>
</comment>
<dbReference type="AlphaFoldDB" id="A0A561ENR8"/>
<dbReference type="RefSeq" id="WP_145789827.1">
    <property type="nucleotide sequence ID" value="NZ_BAAABR010000030.1"/>
</dbReference>
<dbReference type="Proteomes" id="UP000318416">
    <property type="component" value="Unassembled WGS sequence"/>
</dbReference>